<dbReference type="Pfam" id="PF09762">
    <property type="entry name" value="CCDC93_CC"/>
    <property type="match status" value="1"/>
</dbReference>
<reference key="1">
    <citation type="journal article" date="1999" name="Nature">
        <title>Sequence and analysis of chromosome 4 of the plant Arabidopsis thaliana.</title>
        <authorList>
            <consortium name="EU"/>
            <consortium name="CSHL and WU Arabidopsis Sequencing Project"/>
            <person name="Mayer K."/>
            <person name="Schuller C."/>
            <person name="Wambutt R."/>
            <person name="Murphy G."/>
            <person name="Volckaert G."/>
            <person name="Pohl T."/>
            <person name="Dusterhoft A."/>
            <person name="Stiekema W."/>
            <person name="Entian K.D."/>
            <person name="Terryn N."/>
            <person name="Harris B."/>
            <person name="Ansorge W."/>
            <person name="Brandt P."/>
            <person name="Grivell L."/>
            <person name="Rieger M."/>
            <person name="Weichselgartner M."/>
            <person name="de Simone V."/>
            <person name="Obermaier B."/>
            <person name="Mache R."/>
            <person name="Muller M."/>
            <person name="Kreis M."/>
            <person name="Delseny M."/>
            <person name="Puigdomenech P."/>
            <person name="Watson M."/>
            <person name="Schmidtheini T."/>
            <person name="Reichert B."/>
            <person name="Portatelle D."/>
            <person name="Perez-Alonso M."/>
            <person name="Boutry M."/>
            <person name="Bancroft I."/>
            <person name="Vos P."/>
            <person name="Hoheisel J."/>
            <person name="Zimmermann W."/>
            <person name="Wedler H."/>
            <person name="Ridley P."/>
            <person name="Langham S.A."/>
            <person name="McCullagh B."/>
            <person name="Bilham L."/>
            <person name="Robben J."/>
            <person name="Van der Schueren J."/>
            <person name="Grymonprez B."/>
            <person name="Chuang Y.J."/>
            <person name="Vandenbussche F."/>
            <person name="Braeken M."/>
            <person name="Weltjens I."/>
            <person name="Voet M."/>
            <person name="Bastiaens I."/>
            <person name="Aert R."/>
            <person name="Defoor E."/>
            <person name="Weitzenegger T."/>
            <person name="Bothe G."/>
            <person name="Ramsperger U."/>
            <person name="Hilbert H."/>
            <person name="Braun M."/>
            <person name="Holzer E."/>
            <person name="Brandt A."/>
            <person name="Peters S."/>
            <person name="van Staveren M."/>
            <person name="Dirske W."/>
            <person name="Mooijman P."/>
            <person name="Klein Lankhorst R."/>
            <person name="Rose M."/>
            <person name="Hauf J."/>
            <person name="Kotter P."/>
            <person name="Berneiser S."/>
            <person name="Hempel S."/>
            <person name="Feldpausch M."/>
            <person name="Lamberth S."/>
            <person name="Van den Daele H."/>
            <person name="De Keyser A."/>
            <person name="Buysshaert C."/>
            <person name="Gielen J."/>
            <person name="Villarroel R."/>
            <person name="De Clercq R."/>
            <person name="Van Montagu M."/>
            <person name="Rogers J."/>
            <person name="Cronin A."/>
            <person name="Quail M."/>
            <person name="Bray-Allen S."/>
            <person name="Clark L."/>
            <person name="Doggett J."/>
            <person name="Hall S."/>
            <person name="Kay M."/>
            <person name="Lennard N."/>
            <person name="McLay K."/>
            <person name="Mayes R."/>
            <person name="Pettett A."/>
            <person name="Rajandream M.A."/>
            <person name="Lyne M."/>
            <person name="Benes V."/>
            <person name="Rechmann S."/>
            <person name="Borkova D."/>
            <person name="Blocker H."/>
            <person name="Scharfe M."/>
            <person name="Grimm M."/>
            <person name="Lohnert T.H."/>
            <person name="Dose S."/>
            <person name="de Haan M."/>
            <person name="Maarse A."/>
            <person name="Schafer M."/>
            <person name="Muller-Auer S."/>
            <person name="Gabel C."/>
            <person name="Fuchs M."/>
            <person name="Fartmann B."/>
            <person name="Granderath K."/>
            <person name="Dauner D."/>
            <person name="Herzl A."/>
            <person name="Neumann S."/>
            <person name="Argiriou A."/>
            <person name="Vitale D."/>
            <person name="Liguori R."/>
            <person name="Piravandi E."/>
            <person name="Massenet O."/>
            <person name="Quigley F."/>
            <person name="Clabauld G."/>
            <person name="Mundlein A."/>
            <person name="Felber R."/>
            <person name="Schnabl S."/>
            <person name="Hiller R."/>
            <person name="Schmidt W."/>
            <person name="Lecharny A."/>
            <person name="Aubourg S."/>
            <person name="Chefdor F."/>
            <person name="Cooke R."/>
            <person name="Berger C."/>
            <person name="Montfort A."/>
            <person name="Casacuberta E."/>
            <person name="Gibbons T."/>
            <person name="Weber N."/>
            <person name="Vandenbol M."/>
            <person name="Bargues M."/>
            <person name="Terol J."/>
            <person name="Torres A."/>
            <person name="Perez-Perez A."/>
            <person name="Purnelle B."/>
            <person name="Bent E."/>
            <person name="Johnson S."/>
            <person name="Tacon D."/>
            <person name="Jesse T."/>
            <person name="Heijnen L."/>
            <person name="Schwarz S."/>
            <person name="Scholler P."/>
            <person name="Heber S."/>
            <person name="Francs P."/>
            <person name="Bielke C."/>
            <person name="Frishman D."/>
            <person name="Haase D."/>
            <person name="Lemcke K."/>
            <person name="Mewes H.W."/>
            <person name="Stocker S."/>
            <person name="Zaccaria P."/>
            <person name="Bevan M."/>
            <person name="Wilson R.K."/>
            <person name="de la Bastide M."/>
            <person name="Habermann K."/>
            <person name="Parnell L."/>
            <person name="Dedhia N."/>
            <person name="Gnoj L."/>
            <person name="Schutz K."/>
            <person name="Huang E."/>
            <person name="Spiegel L."/>
            <person name="Sehkon M."/>
            <person name="Murray J."/>
            <person name="Sheet P."/>
            <person name="Cordes M."/>
            <person name="Abu-Threideh J."/>
            <person name="Stoneking T."/>
            <person name="Kalicki J."/>
            <person name="Graves T."/>
            <person name="Harmon G."/>
            <person name="Edwards J."/>
            <person name="Latreille P."/>
            <person name="Courtney L."/>
            <person name="Cloud J."/>
            <person name="Abbott A."/>
            <person name="Scott K."/>
            <person name="Johnson D."/>
            <person name="Minx P."/>
            <person name="Bentley D."/>
            <person name="Fulton B."/>
            <person name="Miller N."/>
            <person name="Greco T."/>
            <person name="Kemp K."/>
            <person name="Kramer J."/>
            <person name="Fulton L."/>
            <person name="Mardis E."/>
            <person name="Dante M."/>
            <person name="Pepin K."/>
            <person name="Hillier L."/>
            <person name="Nelson J."/>
            <person name="Spieth J."/>
            <person name="Ryan E."/>
            <person name="Andrews S."/>
            <person name="Geisel C."/>
            <person name="Layman D."/>
            <person name="Du H."/>
            <person name="Ali J."/>
            <person name="Berghoff A."/>
            <person name="Jones K."/>
            <person name="Drone K."/>
            <person name="Cotton M."/>
            <person name="Joshu C."/>
            <person name="Antonoiu B."/>
            <person name="Zidanic M."/>
            <person name="Strong C."/>
            <person name="Sun H."/>
            <person name="Lamar B."/>
            <person name="Yordan C."/>
            <person name="Ma P."/>
            <person name="Zhong J."/>
            <person name="Preston R."/>
            <person name="Vil D."/>
            <person name="Shekher M."/>
            <person name="Matero A."/>
            <person name="Shah R."/>
            <person name="Swaby I.K."/>
            <person name="O'Shaughnessy A."/>
            <person name="Rodriguez M."/>
            <person name="Hoffmann J."/>
            <person name="Till S."/>
            <person name="Granat S."/>
            <person name="Shohdy N."/>
            <person name="Hasegawa A."/>
            <person name="Hameed A."/>
            <person name="Lodhi M."/>
            <person name="Johnson A."/>
            <person name="Chen E."/>
            <person name="Marra M."/>
            <person name="Martienssen R."/>
            <person name="McCombie W.R."/>
        </authorList>
    </citation>
    <scope>NUCLEOTIDE SEQUENCE [LARGE SCALE GENOMIC DNA]</scope>
    <source>
        <strain>cv. Columbia</strain>
    </source>
</reference>
<dbReference type="InterPro" id="IPR019159">
    <property type="entry name" value="CCDC93_CC"/>
</dbReference>
<gene>
    <name evidence="2" type="primary">L23H3.40</name>
    <name evidence="3" type="ordered locus">At4g32560</name>
</gene>
<protein>
    <submittedName>
        <fullName evidence="3">Uncharacterized protein AT4g32560</fullName>
    </submittedName>
    <submittedName>
        <fullName evidence="2">Uncharacterized protein L23H3.40</fullName>
    </submittedName>
</protein>
<proteinExistence type="predicted"/>
<name>Q9SZZ0_ARATH</name>
<organism evidence="2">
    <name type="scientific">Arabidopsis thaliana</name>
    <name type="common">Mouse-ear cress</name>
    <dbReference type="NCBI Taxonomy" id="3702"/>
    <lineage>
        <taxon>Eukaryota</taxon>
        <taxon>Viridiplantae</taxon>
        <taxon>Streptophyta</taxon>
        <taxon>Embryophyta</taxon>
        <taxon>Tracheophyta</taxon>
        <taxon>Spermatophyta</taxon>
        <taxon>Magnoliopsida</taxon>
        <taxon>eudicotyledons</taxon>
        <taxon>Gunneridae</taxon>
        <taxon>Pentapetalae</taxon>
        <taxon>rosids</taxon>
        <taxon>malvids</taxon>
        <taxon>Brassicales</taxon>
        <taxon>Brassicaceae</taxon>
        <taxon>Camelineae</taxon>
        <taxon>Arabidopsis</taxon>
    </lineage>
</organism>
<sequence length="297" mass="33822">MEKDDNSDKVCLSVKEKYTSEQPEEMVTNLKASVRELSVKVKEQNQRKCDAKDKLQQLRERISKEVVDVSVQELIPLLRSLKEFVKEESEVRSRCNVKRSALEDAVHDLEERAGKGLDGEIQEEDLDGLLVVSLDNLTSAKKELGATLREIVSLKRQIDDVPCQSELLQYERRFSELNVCIQVRIVKLIFASLLCRKLYATYNALLEIKDLMLKETSLLNSIGSQFQDVIGTPAGRVKLIDSMEGVMKGIQQKIGKIQLGLQEEQRLRDASKEKYIAAAAEQRKCYTVLRAYQVSTR</sequence>
<dbReference type="InterPro" id="IPR039116">
    <property type="entry name" value="CCDC93"/>
</dbReference>
<reference evidence="3" key="4">
    <citation type="submission" date="2000-03" db="EMBL/GenBank/DDBJ databases">
        <authorList>
            <person name="Benes V."/>
            <person name="Rechmann S."/>
            <person name="Borkova D."/>
            <person name="Ansorge W."/>
            <person name="Mewes H.W."/>
            <person name="Lemcke K."/>
            <person name="Mayer K.F.X."/>
        </authorList>
    </citation>
    <scope>NUCLEOTIDE SEQUENCE OF 24-103</scope>
</reference>
<evidence type="ECO:0000259" key="1">
    <source>
        <dbReference type="Pfam" id="PF09762"/>
    </source>
</evidence>
<reference evidence="2" key="2">
    <citation type="submission" date="1999-03" db="EMBL/GenBank/DDBJ databases">
        <authorList>
            <person name="EU Arabidopsis sequencing project"/>
        </authorList>
    </citation>
    <scope>NUCLEOTIDE SEQUENCE</scope>
</reference>
<feature type="domain" description="CCDC93 coiled-coil" evidence="1">
    <location>
        <begin position="15"/>
        <end position="293"/>
    </location>
</feature>
<reference evidence="3" key="5">
    <citation type="submission" date="2000-03" db="EMBL/GenBank/DDBJ databases">
        <authorList>
            <person name="Pohl T."/>
            <person name="Weizenegger T."/>
            <person name="Mewes H.W."/>
            <person name="Lemcke K."/>
            <person name="Mayer K.F.X."/>
        </authorList>
    </citation>
    <scope>NUCLEOTIDE SEQUENCE</scope>
</reference>
<dbReference type="EMBL" id="AL161581">
    <property type="protein sequence ID" value="CAB79973.1"/>
    <property type="molecule type" value="Genomic_DNA"/>
</dbReference>
<dbReference type="PANTHER" id="PTHR16441:SF0">
    <property type="entry name" value="COILED-COIL DOMAIN-CONTAINING PROTEIN 93"/>
    <property type="match status" value="1"/>
</dbReference>
<evidence type="ECO:0000313" key="3">
    <source>
        <dbReference type="EMBL" id="CAB79973.1"/>
    </source>
</evidence>
<reference evidence="2" key="3">
    <citation type="submission" date="1999-05" db="EMBL/GenBank/DDBJ databases">
        <authorList>
            <person name="Bevan M."/>
            <person name="Pohl T."/>
            <person name="Weizenegger T."/>
            <person name="Bancroft I."/>
            <person name="Mewes H.W."/>
            <person name="Mayer K.F.X."/>
            <person name="Schueller C."/>
        </authorList>
    </citation>
    <scope>NUCLEOTIDE SEQUENCE</scope>
</reference>
<dbReference type="AlphaFoldDB" id="Q9SZZ0"/>
<dbReference type="PIR" id="T08589">
    <property type="entry name" value="T08589"/>
</dbReference>
<accession>Q9SZZ0</accession>
<evidence type="ECO:0000313" key="2">
    <source>
        <dbReference type="EMBL" id="CAB43693.1"/>
    </source>
</evidence>
<dbReference type="EMBL" id="AL050398">
    <property type="protein sequence ID" value="CAB43693.1"/>
    <property type="molecule type" value="Genomic_DNA"/>
</dbReference>
<dbReference type="PANTHER" id="PTHR16441">
    <property type="entry name" value="FIDIPIDINE"/>
    <property type="match status" value="1"/>
</dbReference>
<dbReference type="ExpressionAtlas" id="Q9SZZ0">
    <property type="expression patterns" value="baseline and differential"/>
</dbReference>